<keyword evidence="4" id="KW-0808">Transferase</keyword>
<feature type="domain" description="HAMP" evidence="9">
    <location>
        <begin position="107"/>
        <end position="161"/>
    </location>
</feature>
<dbReference type="Gene3D" id="1.10.287.130">
    <property type="match status" value="1"/>
</dbReference>
<keyword evidence="8" id="KW-0472">Membrane</keyword>
<accession>A0AAD1KW43</accession>
<dbReference type="PANTHER" id="PTHR45436">
    <property type="entry name" value="SENSOR HISTIDINE KINASE YKOH"/>
    <property type="match status" value="1"/>
</dbReference>
<dbReference type="Gene3D" id="6.10.340.10">
    <property type="match status" value="1"/>
</dbReference>
<proteinExistence type="predicted"/>
<evidence type="ECO:0000256" key="4">
    <source>
        <dbReference type="ARBA" id="ARBA00022679"/>
    </source>
</evidence>
<gene>
    <name evidence="10" type="ORF">TthAA11_22130</name>
</gene>
<geneLocation type="plasmid" evidence="10 11">
    <name>pAA1-1b</name>
</geneLocation>
<organism evidence="10 11">
    <name type="scientific">Thermus thermophilus</name>
    <dbReference type="NCBI Taxonomy" id="274"/>
    <lineage>
        <taxon>Bacteria</taxon>
        <taxon>Thermotogati</taxon>
        <taxon>Deinococcota</taxon>
        <taxon>Deinococci</taxon>
        <taxon>Thermales</taxon>
        <taxon>Thermaceae</taxon>
        <taxon>Thermus</taxon>
    </lineage>
</organism>
<evidence type="ECO:0000256" key="3">
    <source>
        <dbReference type="ARBA" id="ARBA00022553"/>
    </source>
</evidence>
<feature type="compositionally biased region" description="Pro residues" evidence="7">
    <location>
        <begin position="253"/>
        <end position="270"/>
    </location>
</feature>
<dbReference type="InterPro" id="IPR050428">
    <property type="entry name" value="TCS_sensor_his_kinase"/>
</dbReference>
<feature type="region of interest" description="Disordered" evidence="7">
    <location>
        <begin position="228"/>
        <end position="357"/>
    </location>
</feature>
<protein>
    <recommendedName>
        <fullName evidence="2">histidine kinase</fullName>
        <ecNumber evidence="2">2.7.13.3</ecNumber>
    </recommendedName>
</protein>
<comment type="catalytic activity">
    <reaction evidence="1">
        <text>ATP + protein L-histidine = ADP + protein N-phospho-L-histidine.</text>
        <dbReference type="EC" id="2.7.13.3"/>
    </reaction>
</comment>
<dbReference type="InterPro" id="IPR003661">
    <property type="entry name" value="HisK_dim/P_dom"/>
</dbReference>
<dbReference type="EMBL" id="AP024927">
    <property type="protein sequence ID" value="BCZ88031.1"/>
    <property type="molecule type" value="Genomic_DNA"/>
</dbReference>
<evidence type="ECO:0000256" key="8">
    <source>
        <dbReference type="SAM" id="Phobius"/>
    </source>
</evidence>
<feature type="compositionally biased region" description="Low complexity" evidence="7">
    <location>
        <begin position="276"/>
        <end position="289"/>
    </location>
</feature>
<keyword evidence="8" id="KW-1133">Transmembrane helix</keyword>
<keyword evidence="10" id="KW-0614">Plasmid</keyword>
<keyword evidence="8" id="KW-0812">Transmembrane</keyword>
<dbReference type="CDD" id="cd00082">
    <property type="entry name" value="HisKA"/>
    <property type="match status" value="1"/>
</dbReference>
<reference evidence="10" key="1">
    <citation type="submission" date="2021-07" db="EMBL/GenBank/DDBJ databases">
        <title>Complete genome sequences of four Thermus thermophilus strains isolated from Arima Hot Spring in Japan.</title>
        <authorList>
            <person name="Tomariguchi N."/>
            <person name="Ueno Y."/>
            <person name="Miyazaki K."/>
        </authorList>
    </citation>
    <scope>NUCLEOTIDE SEQUENCE</scope>
    <source>
        <strain evidence="10">AA1-1</strain>
        <plasmid evidence="10">pAA1-1b</plasmid>
    </source>
</reference>
<evidence type="ECO:0000256" key="7">
    <source>
        <dbReference type="SAM" id="MobiDB-lite"/>
    </source>
</evidence>
<feature type="compositionally biased region" description="Gly residues" evidence="7">
    <location>
        <begin position="233"/>
        <end position="252"/>
    </location>
</feature>
<dbReference type="SUPFAM" id="SSF47384">
    <property type="entry name" value="Homodimeric domain of signal transducing histidine kinase"/>
    <property type="match status" value="1"/>
</dbReference>
<name>A0AAD1KW43_THETH</name>
<evidence type="ECO:0000313" key="11">
    <source>
        <dbReference type="Proteomes" id="UP000825379"/>
    </source>
</evidence>
<dbReference type="Pfam" id="PF00512">
    <property type="entry name" value="HisKA"/>
    <property type="match status" value="1"/>
</dbReference>
<dbReference type="InterPro" id="IPR036097">
    <property type="entry name" value="HisK_dim/P_sf"/>
</dbReference>
<sequence>MGEENGRFLLEAEGEAFPADLALYLVVGGRAVAQRGPPFPLPSRLPEGCFSQGEVRYCALPGEGFRLVAARSLEWADRAMDRAERLLLLAFSGALALAFLLGYLLAGRALAPLDRMARRALALAQAPDPKGRLPEPPRLDEVGRLARAQNLLLDSLERLLESERRFVRHAAHELRTPLTALIGRLEQALERDPPPRRPLERALEAALHLKALSERLLLLARADAPLKREPLDLGGGGPRGPGGPSQGGEGPGAGPPPDPALPGRPRPPQGPGAQPGGKRPAPRPKAGGRPPRPGAHPFRGRRRSWHPRGGTGGLLPADPRPRERARPHPGAAGGRGPRGVVRVEESPLGGAAFRVGL</sequence>
<evidence type="ECO:0000259" key="9">
    <source>
        <dbReference type="PROSITE" id="PS50885"/>
    </source>
</evidence>
<evidence type="ECO:0000256" key="2">
    <source>
        <dbReference type="ARBA" id="ARBA00012438"/>
    </source>
</evidence>
<dbReference type="AlphaFoldDB" id="A0AAD1KW43"/>
<evidence type="ECO:0000256" key="1">
    <source>
        <dbReference type="ARBA" id="ARBA00000085"/>
    </source>
</evidence>
<keyword evidence="5" id="KW-0418">Kinase</keyword>
<keyword evidence="3" id="KW-0597">Phosphoprotein</keyword>
<dbReference type="EC" id="2.7.13.3" evidence="2"/>
<dbReference type="SMART" id="SM00388">
    <property type="entry name" value="HisKA"/>
    <property type="match status" value="1"/>
</dbReference>
<dbReference type="PROSITE" id="PS50885">
    <property type="entry name" value="HAMP"/>
    <property type="match status" value="1"/>
</dbReference>
<dbReference type="InterPro" id="IPR003660">
    <property type="entry name" value="HAMP_dom"/>
</dbReference>
<evidence type="ECO:0000256" key="5">
    <source>
        <dbReference type="ARBA" id="ARBA00022777"/>
    </source>
</evidence>
<evidence type="ECO:0000313" key="10">
    <source>
        <dbReference type="EMBL" id="BCZ88031.1"/>
    </source>
</evidence>
<dbReference type="GO" id="GO:0000155">
    <property type="term" value="F:phosphorelay sensor kinase activity"/>
    <property type="evidence" value="ECO:0007669"/>
    <property type="project" value="InterPro"/>
</dbReference>
<dbReference type="SMART" id="SM00304">
    <property type="entry name" value="HAMP"/>
    <property type="match status" value="1"/>
</dbReference>
<dbReference type="GO" id="GO:0005886">
    <property type="term" value="C:plasma membrane"/>
    <property type="evidence" value="ECO:0007669"/>
    <property type="project" value="TreeGrafter"/>
</dbReference>
<dbReference type="PANTHER" id="PTHR45436:SF5">
    <property type="entry name" value="SENSOR HISTIDINE KINASE TRCS"/>
    <property type="match status" value="1"/>
</dbReference>
<dbReference type="Proteomes" id="UP000825379">
    <property type="component" value="Plasmid pAA1-1b"/>
</dbReference>
<keyword evidence="6" id="KW-0902">Two-component regulatory system</keyword>
<feature type="transmembrane region" description="Helical" evidence="8">
    <location>
        <begin position="86"/>
        <end position="106"/>
    </location>
</feature>
<evidence type="ECO:0000256" key="6">
    <source>
        <dbReference type="ARBA" id="ARBA00023012"/>
    </source>
</evidence>